<name>M0DBR8_9EURY</name>
<sequence>MCEGGVDHDAHRRVVVGTARHDLTRFFELALAFVGDLEAGSTAHLYHIVCTGVAIPSFWSD</sequence>
<evidence type="ECO:0000313" key="1">
    <source>
        <dbReference type="EMBL" id="ELZ31614.1"/>
    </source>
</evidence>
<comment type="caution">
    <text evidence="1">The sequence shown here is derived from an EMBL/GenBank/DDBJ whole genome shotgun (WGS) entry which is preliminary data.</text>
</comment>
<dbReference type="Proteomes" id="UP000011572">
    <property type="component" value="Unassembled WGS sequence"/>
</dbReference>
<dbReference type="AlphaFoldDB" id="M0DBR8"/>
<protein>
    <submittedName>
        <fullName evidence="1">Uncharacterized protein</fullName>
    </submittedName>
</protein>
<proteinExistence type="predicted"/>
<gene>
    <name evidence="1" type="ORF">C473_11099</name>
</gene>
<accession>M0DBR8</accession>
<reference evidence="1 2" key="1">
    <citation type="journal article" date="2014" name="PLoS Genet.">
        <title>Phylogenetically driven sequencing of extremely halophilic archaea reveals strategies for static and dynamic osmo-response.</title>
        <authorList>
            <person name="Becker E.A."/>
            <person name="Seitzer P.M."/>
            <person name="Tritt A."/>
            <person name="Larsen D."/>
            <person name="Krusor M."/>
            <person name="Yao A.I."/>
            <person name="Wu D."/>
            <person name="Madern D."/>
            <person name="Eisen J.A."/>
            <person name="Darling A.E."/>
            <person name="Facciotti M.T."/>
        </authorList>
    </citation>
    <scope>NUCLEOTIDE SEQUENCE [LARGE SCALE GENOMIC DNA]</scope>
    <source>
        <strain evidence="1 2">JCM 10247</strain>
    </source>
</reference>
<evidence type="ECO:0000313" key="2">
    <source>
        <dbReference type="Proteomes" id="UP000011572"/>
    </source>
</evidence>
<organism evidence="1 2">
    <name type="scientific">Halorubrum distributum JCM 10247</name>
    <dbReference type="NCBI Taxonomy" id="1227486"/>
    <lineage>
        <taxon>Archaea</taxon>
        <taxon>Methanobacteriati</taxon>
        <taxon>Methanobacteriota</taxon>
        <taxon>Stenosarchaea group</taxon>
        <taxon>Halobacteria</taxon>
        <taxon>Halobacteriales</taxon>
        <taxon>Haloferacaceae</taxon>
        <taxon>Halorubrum</taxon>
        <taxon>Halorubrum distributum group</taxon>
    </lineage>
</organism>
<dbReference type="EMBL" id="AOIW01000056">
    <property type="protein sequence ID" value="ELZ31614.1"/>
    <property type="molecule type" value="Genomic_DNA"/>
</dbReference>